<dbReference type="GO" id="GO:0008137">
    <property type="term" value="F:NADH dehydrogenase (ubiquinone) activity"/>
    <property type="evidence" value="ECO:0007669"/>
    <property type="project" value="InterPro"/>
</dbReference>
<keyword evidence="3" id="KW-1185">Reference proteome</keyword>
<reference evidence="2 3" key="1">
    <citation type="submission" date="2020-01" db="EMBL/GenBank/DDBJ databases">
        <title>Genome analysis of Anaerocolumna sp. CBA3638.</title>
        <authorList>
            <person name="Kim J."/>
            <person name="Roh S.W."/>
        </authorList>
    </citation>
    <scope>NUCLEOTIDE SEQUENCE [LARGE SCALE GENOMIC DNA]</scope>
    <source>
        <strain evidence="2 3">CBA3638</strain>
    </source>
</reference>
<gene>
    <name evidence="2" type="ORF">Ana3638_02085</name>
</gene>
<dbReference type="RefSeq" id="WP_161836572.1">
    <property type="nucleotide sequence ID" value="NZ_CP048000.1"/>
</dbReference>
<proteinExistence type="predicted"/>
<feature type="domain" description="NADH:ubiquinone oxidoreductase 30kDa subunit" evidence="1">
    <location>
        <begin position="11"/>
        <end position="89"/>
    </location>
</feature>
<evidence type="ECO:0000313" key="3">
    <source>
        <dbReference type="Proteomes" id="UP000464314"/>
    </source>
</evidence>
<dbReference type="Gene3D" id="3.30.460.80">
    <property type="entry name" value="NADH:ubiquinone oxidoreductase, 30kDa subunit"/>
    <property type="match status" value="1"/>
</dbReference>
<organism evidence="2 3">
    <name type="scientific">Anaerocolumna sedimenticola</name>
    <dbReference type="NCBI Taxonomy" id="2696063"/>
    <lineage>
        <taxon>Bacteria</taxon>
        <taxon>Bacillati</taxon>
        <taxon>Bacillota</taxon>
        <taxon>Clostridia</taxon>
        <taxon>Lachnospirales</taxon>
        <taxon>Lachnospiraceae</taxon>
        <taxon>Anaerocolumna</taxon>
    </lineage>
</organism>
<dbReference type="SUPFAM" id="SSF143243">
    <property type="entry name" value="Nqo5-like"/>
    <property type="match status" value="1"/>
</dbReference>
<dbReference type="InterPro" id="IPR037232">
    <property type="entry name" value="NADH_quin_OxRdtase_su_C/D-like"/>
</dbReference>
<protein>
    <submittedName>
        <fullName evidence="2">Ech hydrogenase subunit D</fullName>
    </submittedName>
</protein>
<evidence type="ECO:0000313" key="2">
    <source>
        <dbReference type="EMBL" id="QHQ59735.1"/>
    </source>
</evidence>
<dbReference type="EMBL" id="CP048000">
    <property type="protein sequence ID" value="QHQ59735.1"/>
    <property type="molecule type" value="Genomic_DNA"/>
</dbReference>
<dbReference type="KEGG" id="anr:Ana3638_02085"/>
<dbReference type="InterPro" id="IPR001268">
    <property type="entry name" value="NADH_UbQ_OxRdtase_30kDa_su"/>
</dbReference>
<dbReference type="Proteomes" id="UP000464314">
    <property type="component" value="Chromosome"/>
</dbReference>
<dbReference type="AlphaFoldDB" id="A0A6P1TJC5"/>
<dbReference type="Pfam" id="PF00329">
    <property type="entry name" value="Complex1_30kDa"/>
    <property type="match status" value="1"/>
</dbReference>
<accession>A0A6P1TJC5</accession>
<name>A0A6P1TJC5_9FIRM</name>
<evidence type="ECO:0000259" key="1">
    <source>
        <dbReference type="Pfam" id="PF00329"/>
    </source>
</evidence>
<sequence>MEQQIKIIQPSELLAETLRLKNDGYRLVAITCTSKDGLEITYSFDKEYDFINLRLAVDSEIEVESISSIYSYAFLYENEIKELFGANMKDIIVDFNNNLYKIPVKTPFNANKEEKG</sequence>